<protein>
    <recommendedName>
        <fullName evidence="6">Serine protease</fullName>
        <ecNumber evidence="6">3.4.21.-</ecNumber>
    </recommendedName>
</protein>
<dbReference type="GO" id="GO:0006508">
    <property type="term" value="P:proteolysis"/>
    <property type="evidence" value="ECO:0007669"/>
    <property type="project" value="UniProtKB-KW"/>
</dbReference>
<evidence type="ECO:0000256" key="3">
    <source>
        <dbReference type="ARBA" id="ARBA00022729"/>
    </source>
</evidence>
<keyword evidence="4 6" id="KW-0378">Hydrolase</keyword>
<dbReference type="PATRIC" id="fig|1187852.3.peg.5330"/>
<dbReference type="EC" id="3.4.21.-" evidence="6"/>
<dbReference type="InterPro" id="IPR043504">
    <property type="entry name" value="Peptidase_S1_PA_chymotrypsin"/>
</dbReference>
<evidence type="ECO:0000256" key="1">
    <source>
        <dbReference type="ARBA" id="ARBA00008764"/>
    </source>
</evidence>
<gene>
    <name evidence="8" type="ORF">VQ03_08285</name>
</gene>
<dbReference type="SUPFAM" id="SSF50494">
    <property type="entry name" value="Trypsin-like serine proteases"/>
    <property type="match status" value="1"/>
</dbReference>
<evidence type="ECO:0000256" key="4">
    <source>
        <dbReference type="ARBA" id="ARBA00022801"/>
    </source>
</evidence>
<reference evidence="8 9" key="1">
    <citation type="submission" date="2015-03" db="EMBL/GenBank/DDBJ databases">
        <title>Genome sequencing of Methylobacterium tarhaniae DSM 25844.</title>
        <authorList>
            <person name="Chaudhry V."/>
            <person name="Patil P.B."/>
        </authorList>
    </citation>
    <scope>NUCLEOTIDE SEQUENCE [LARGE SCALE GENOMIC DNA]</scope>
    <source>
        <strain evidence="8 9">DSM 25844</strain>
    </source>
</reference>
<keyword evidence="3" id="KW-0732">Signal</keyword>
<keyword evidence="2 6" id="KW-0645">Protease</keyword>
<dbReference type="Gene3D" id="2.40.10.10">
    <property type="entry name" value="Trypsin-like serine proteases"/>
    <property type="match status" value="1"/>
</dbReference>
<comment type="similarity">
    <text evidence="1 6">Belongs to the peptidase S1B family.</text>
</comment>
<organism evidence="8 9">
    <name type="scientific">Methylobacterium tarhaniae</name>
    <dbReference type="NCBI Taxonomy" id="1187852"/>
    <lineage>
        <taxon>Bacteria</taxon>
        <taxon>Pseudomonadati</taxon>
        <taxon>Pseudomonadota</taxon>
        <taxon>Alphaproteobacteria</taxon>
        <taxon>Hyphomicrobiales</taxon>
        <taxon>Methylobacteriaceae</taxon>
        <taxon>Methylobacterium</taxon>
    </lineage>
</organism>
<dbReference type="Proteomes" id="UP000036449">
    <property type="component" value="Unassembled WGS sequence"/>
</dbReference>
<keyword evidence="5 6" id="KW-0720">Serine protease</keyword>
<dbReference type="AlphaFoldDB" id="A0A0J6TC56"/>
<evidence type="ECO:0000256" key="2">
    <source>
        <dbReference type="ARBA" id="ARBA00022670"/>
    </source>
</evidence>
<evidence type="ECO:0000256" key="7">
    <source>
        <dbReference type="SAM" id="MobiDB-lite"/>
    </source>
</evidence>
<sequence length="400" mass="43663">MTIQDNRVDEDQGLLLKYLSDTEGGSSGAPVFNNRWQGVGLHFGAEPAPAGTLDMRGHPADYLNLAVKLSAVAADLERRIQITADSRQAIAALSLFEHTDTLLGGYFGALGRQSDRNESPINQVHKLYTSAQDLDIGFLRSGNEISENASLLSQYAKFVSELALDVYVLADCPRHVAQRLVRMLRDQYGMSYELEPARQENQAQTYFAIWNTRTVKLDGSGWHAGSRQPFGDAAAPRDAHGDPGPLFEQSPERYRFVRLRGQDKSWPPVDVVPVWLTDGDISDGRRQRVMDELHVAYGEATSENPAPVLVIGGRFDPMRPIPEFLGDQQVTAQATHRPTGATVAIMTQRGSSVKRVWTPPDLAGSAGSGLLAPAPARPSFPSPGKGIVLPPLILRLSFGD</sequence>
<feature type="region of interest" description="Disordered" evidence="7">
    <location>
        <begin position="226"/>
        <end position="247"/>
    </location>
</feature>
<proteinExistence type="inferred from homology"/>
<dbReference type="EMBL" id="LABZ01000050">
    <property type="protein sequence ID" value="KMO43437.1"/>
    <property type="molecule type" value="Genomic_DNA"/>
</dbReference>
<comment type="caution">
    <text evidence="8">The sequence shown here is derived from an EMBL/GenBank/DDBJ whole genome shotgun (WGS) entry which is preliminary data.</text>
</comment>
<evidence type="ECO:0000313" key="9">
    <source>
        <dbReference type="Proteomes" id="UP000036449"/>
    </source>
</evidence>
<evidence type="ECO:0000256" key="5">
    <source>
        <dbReference type="ARBA" id="ARBA00022825"/>
    </source>
</evidence>
<evidence type="ECO:0000256" key="6">
    <source>
        <dbReference type="RuleBase" id="RU004296"/>
    </source>
</evidence>
<accession>A0A0J6TC56</accession>
<dbReference type="GO" id="GO:0008236">
    <property type="term" value="F:serine-type peptidase activity"/>
    <property type="evidence" value="ECO:0007669"/>
    <property type="project" value="UniProtKB-KW"/>
</dbReference>
<name>A0A0J6TC56_9HYPH</name>
<evidence type="ECO:0000313" key="8">
    <source>
        <dbReference type="EMBL" id="KMO43437.1"/>
    </source>
</evidence>
<dbReference type="InterPro" id="IPR008256">
    <property type="entry name" value="Peptidase_S1B"/>
</dbReference>
<dbReference type="InterPro" id="IPR009003">
    <property type="entry name" value="Peptidase_S1_PA"/>
</dbReference>
<dbReference type="PRINTS" id="PR00839">
    <property type="entry name" value="V8PROTEASE"/>
</dbReference>
<keyword evidence="9" id="KW-1185">Reference proteome</keyword>